<reference evidence="2 3" key="1">
    <citation type="submission" date="2024-04" db="EMBL/GenBank/DDBJ databases">
        <authorList>
            <person name="Rising A."/>
            <person name="Reimegard J."/>
            <person name="Sonavane S."/>
            <person name="Akerstrom W."/>
            <person name="Nylinder S."/>
            <person name="Hedman E."/>
            <person name="Kallberg Y."/>
        </authorList>
    </citation>
    <scope>NUCLEOTIDE SEQUENCE [LARGE SCALE GENOMIC DNA]</scope>
</reference>
<dbReference type="Gene3D" id="3.10.20.90">
    <property type="entry name" value="Phosphatidylinositol 3-kinase Catalytic Subunit, Chain A, domain 1"/>
    <property type="match status" value="1"/>
</dbReference>
<dbReference type="Pfam" id="PF00240">
    <property type="entry name" value="ubiquitin"/>
    <property type="match status" value="1"/>
</dbReference>
<dbReference type="PANTHER" id="PTHR13248">
    <property type="entry name" value="TRANSCRIPTION ELONGATION FACTOR B POLYPEPTIDE 2"/>
    <property type="match status" value="1"/>
</dbReference>
<evidence type="ECO:0000313" key="2">
    <source>
        <dbReference type="EMBL" id="CAL1294444.1"/>
    </source>
</evidence>
<sequence length="116" mass="13491">MDVYLMIRRKKTSIFLDANEKTTVYEVKKMIRAIINVLPENQQLYMDNKVMRNNKCLEEYGLNHSKDKPENPAIVGLACRESENSEFEILEIMPYTTPPELPAVLRILPEMDSLNT</sequence>
<feature type="domain" description="Ubiquitin-like" evidence="1">
    <location>
        <begin position="1"/>
        <end position="63"/>
    </location>
</feature>
<evidence type="ECO:0000313" key="3">
    <source>
        <dbReference type="Proteomes" id="UP001497382"/>
    </source>
</evidence>
<dbReference type="InterPro" id="IPR000626">
    <property type="entry name" value="Ubiquitin-like_dom"/>
</dbReference>
<dbReference type="GO" id="GO:0070449">
    <property type="term" value="C:elongin complex"/>
    <property type="evidence" value="ECO:0007669"/>
    <property type="project" value="InterPro"/>
</dbReference>
<dbReference type="InterPro" id="IPR029071">
    <property type="entry name" value="Ubiquitin-like_domsf"/>
</dbReference>
<dbReference type="PROSITE" id="PS50053">
    <property type="entry name" value="UBIQUITIN_2"/>
    <property type="match status" value="1"/>
</dbReference>
<gene>
    <name evidence="2" type="ORF">LARSCL_LOCUS18715</name>
</gene>
<dbReference type="Proteomes" id="UP001497382">
    <property type="component" value="Unassembled WGS sequence"/>
</dbReference>
<name>A0AAV2BEW2_9ARAC</name>
<dbReference type="GO" id="GO:0006368">
    <property type="term" value="P:transcription elongation by RNA polymerase II"/>
    <property type="evidence" value="ECO:0007669"/>
    <property type="project" value="InterPro"/>
</dbReference>
<proteinExistence type="predicted"/>
<keyword evidence="3" id="KW-1185">Reference proteome</keyword>
<dbReference type="SMART" id="SM00213">
    <property type="entry name" value="UBQ"/>
    <property type="match status" value="1"/>
</dbReference>
<comment type="caution">
    <text evidence="2">The sequence shown here is derived from an EMBL/GenBank/DDBJ whole genome shotgun (WGS) entry which is preliminary data.</text>
</comment>
<evidence type="ECO:0000259" key="1">
    <source>
        <dbReference type="PROSITE" id="PS50053"/>
    </source>
</evidence>
<organism evidence="2 3">
    <name type="scientific">Larinioides sclopetarius</name>
    <dbReference type="NCBI Taxonomy" id="280406"/>
    <lineage>
        <taxon>Eukaryota</taxon>
        <taxon>Metazoa</taxon>
        <taxon>Ecdysozoa</taxon>
        <taxon>Arthropoda</taxon>
        <taxon>Chelicerata</taxon>
        <taxon>Arachnida</taxon>
        <taxon>Araneae</taxon>
        <taxon>Araneomorphae</taxon>
        <taxon>Entelegynae</taxon>
        <taxon>Araneoidea</taxon>
        <taxon>Araneidae</taxon>
        <taxon>Larinioides</taxon>
    </lineage>
</organism>
<dbReference type="GO" id="GO:0030891">
    <property type="term" value="C:VCB complex"/>
    <property type="evidence" value="ECO:0007669"/>
    <property type="project" value="InterPro"/>
</dbReference>
<accession>A0AAV2BEW2</accession>
<dbReference type="InterPro" id="IPR039049">
    <property type="entry name" value="ELOB"/>
</dbReference>
<dbReference type="SUPFAM" id="SSF54236">
    <property type="entry name" value="Ubiquitin-like"/>
    <property type="match status" value="1"/>
</dbReference>
<dbReference type="PANTHER" id="PTHR13248:SF4">
    <property type="entry name" value="ELONGIN B"/>
    <property type="match status" value="1"/>
</dbReference>
<protein>
    <recommendedName>
        <fullName evidence="1">Ubiquitin-like domain-containing protein</fullName>
    </recommendedName>
</protein>
<dbReference type="AlphaFoldDB" id="A0AAV2BEW2"/>
<dbReference type="EMBL" id="CAXIEN010000346">
    <property type="protein sequence ID" value="CAL1294444.1"/>
    <property type="molecule type" value="Genomic_DNA"/>
</dbReference>